<evidence type="ECO:0000313" key="1">
    <source>
        <dbReference type="EMBL" id="WAR02691.1"/>
    </source>
</evidence>
<keyword evidence="2" id="KW-1185">Reference proteome</keyword>
<evidence type="ECO:0000313" key="2">
    <source>
        <dbReference type="Proteomes" id="UP001164746"/>
    </source>
</evidence>
<organism evidence="1 2">
    <name type="scientific">Mya arenaria</name>
    <name type="common">Soft-shell clam</name>
    <dbReference type="NCBI Taxonomy" id="6604"/>
    <lineage>
        <taxon>Eukaryota</taxon>
        <taxon>Metazoa</taxon>
        <taxon>Spiralia</taxon>
        <taxon>Lophotrochozoa</taxon>
        <taxon>Mollusca</taxon>
        <taxon>Bivalvia</taxon>
        <taxon>Autobranchia</taxon>
        <taxon>Heteroconchia</taxon>
        <taxon>Euheterodonta</taxon>
        <taxon>Imparidentia</taxon>
        <taxon>Neoheterodontei</taxon>
        <taxon>Myida</taxon>
        <taxon>Myoidea</taxon>
        <taxon>Myidae</taxon>
        <taxon>Mya</taxon>
    </lineage>
</organism>
<reference evidence="1" key="1">
    <citation type="submission" date="2022-11" db="EMBL/GenBank/DDBJ databases">
        <title>Centuries of genome instability and evolution in soft-shell clam transmissible cancer (bioRxiv).</title>
        <authorList>
            <person name="Hart S.F.M."/>
            <person name="Yonemitsu M.A."/>
            <person name="Giersch R.M."/>
            <person name="Beal B.F."/>
            <person name="Arriagada G."/>
            <person name="Davis B.W."/>
            <person name="Ostrander E.A."/>
            <person name="Goff S.P."/>
            <person name="Metzger M.J."/>
        </authorList>
    </citation>
    <scope>NUCLEOTIDE SEQUENCE</scope>
    <source>
        <strain evidence="1">MELC-2E11</strain>
        <tissue evidence="1">Siphon/mantle</tissue>
    </source>
</reference>
<protein>
    <submittedName>
        <fullName evidence="1">Uncharacterized protein</fullName>
    </submittedName>
</protein>
<accession>A0ABY7E168</accession>
<dbReference type="Proteomes" id="UP001164746">
    <property type="component" value="Chromosome 4"/>
</dbReference>
<sequence>MFLMFQAGQFMWSRLCPRSRLSPIPFRTYAPTSTTSTADGIMKQQGSRRRWGIKPSKPITCRHQTKRANAKASTREEYYRRNLAPSFIHALLLCSILTLTPSKCVQIRQMLLTWTSSRKTCLHHSLWSQNCTSGNRSGNMWNLLLKLYKNV</sequence>
<gene>
    <name evidence="1" type="ORF">MAR_009249</name>
</gene>
<name>A0ABY7E168_MYAAR</name>
<proteinExistence type="predicted"/>
<dbReference type="EMBL" id="CP111015">
    <property type="protein sequence ID" value="WAR02691.1"/>
    <property type="molecule type" value="Genomic_DNA"/>
</dbReference>